<evidence type="ECO:0008006" key="4">
    <source>
        <dbReference type="Google" id="ProtNLM"/>
    </source>
</evidence>
<proteinExistence type="predicted"/>
<keyword evidence="3" id="KW-1185">Reference proteome</keyword>
<reference evidence="3" key="1">
    <citation type="journal article" date="2019" name="Int. J. Syst. Evol. Microbiol.">
        <title>The Global Catalogue of Microorganisms (GCM) 10K type strain sequencing project: providing services to taxonomists for standard genome sequencing and annotation.</title>
        <authorList>
            <consortium name="The Broad Institute Genomics Platform"/>
            <consortium name="The Broad Institute Genome Sequencing Center for Infectious Disease"/>
            <person name="Wu L."/>
            <person name="Ma J."/>
        </authorList>
    </citation>
    <scope>NUCLEOTIDE SEQUENCE [LARGE SCALE GENOMIC DNA]</scope>
    <source>
        <strain evidence="3">JCM 18459</strain>
    </source>
</reference>
<feature type="chain" id="PRO_5045596026" description="Lipoprotein" evidence="1">
    <location>
        <begin position="26"/>
        <end position="131"/>
    </location>
</feature>
<gene>
    <name evidence="2" type="ORF">GCM10023340_01390</name>
</gene>
<name>A0ABP9P5N4_9ACTN</name>
<dbReference type="Proteomes" id="UP001500221">
    <property type="component" value="Unassembled WGS sequence"/>
</dbReference>
<protein>
    <recommendedName>
        <fullName evidence="4">Lipoprotein</fullName>
    </recommendedName>
</protein>
<dbReference type="RefSeq" id="WP_345453295.1">
    <property type="nucleotide sequence ID" value="NZ_BAABKG010000001.1"/>
</dbReference>
<feature type="signal peptide" evidence="1">
    <location>
        <begin position="1"/>
        <end position="25"/>
    </location>
</feature>
<sequence length="131" mass="13910">MPQPAPAPRPTRARAALVGPVVALAGVLSACGSAGTDAPEDAQLSEFCTTWEEQFDPEVDGVDDLAAWAEEMAEVGTPEGIDDDARQGFELTIDTAIEAAGSVEVAPGDHEEDSRLRAAFDDYRLEACREY</sequence>
<accession>A0ABP9P5N4</accession>
<dbReference type="EMBL" id="BAABKG010000001">
    <property type="protein sequence ID" value="GAA5140753.1"/>
    <property type="molecule type" value="Genomic_DNA"/>
</dbReference>
<comment type="caution">
    <text evidence="2">The sequence shown here is derived from an EMBL/GenBank/DDBJ whole genome shotgun (WGS) entry which is preliminary data.</text>
</comment>
<organism evidence="2 3">
    <name type="scientific">Nocardioides marinquilinus</name>
    <dbReference type="NCBI Taxonomy" id="1210400"/>
    <lineage>
        <taxon>Bacteria</taxon>
        <taxon>Bacillati</taxon>
        <taxon>Actinomycetota</taxon>
        <taxon>Actinomycetes</taxon>
        <taxon>Propionibacteriales</taxon>
        <taxon>Nocardioidaceae</taxon>
        <taxon>Nocardioides</taxon>
    </lineage>
</organism>
<evidence type="ECO:0000313" key="3">
    <source>
        <dbReference type="Proteomes" id="UP001500221"/>
    </source>
</evidence>
<evidence type="ECO:0000256" key="1">
    <source>
        <dbReference type="SAM" id="SignalP"/>
    </source>
</evidence>
<evidence type="ECO:0000313" key="2">
    <source>
        <dbReference type="EMBL" id="GAA5140753.1"/>
    </source>
</evidence>
<keyword evidence="1" id="KW-0732">Signal</keyword>